<feature type="transmembrane region" description="Helical" evidence="1">
    <location>
        <begin position="68"/>
        <end position="87"/>
    </location>
</feature>
<name>A0A0B2STR8_GLYSO</name>
<dbReference type="AlphaFoldDB" id="A0A0B2STR8"/>
<organism evidence="2">
    <name type="scientific">Glycine soja</name>
    <name type="common">Wild soybean</name>
    <dbReference type="NCBI Taxonomy" id="3848"/>
    <lineage>
        <taxon>Eukaryota</taxon>
        <taxon>Viridiplantae</taxon>
        <taxon>Streptophyta</taxon>
        <taxon>Embryophyta</taxon>
        <taxon>Tracheophyta</taxon>
        <taxon>Spermatophyta</taxon>
        <taxon>Magnoliopsida</taxon>
        <taxon>eudicotyledons</taxon>
        <taxon>Gunneridae</taxon>
        <taxon>Pentapetalae</taxon>
        <taxon>rosids</taxon>
        <taxon>fabids</taxon>
        <taxon>Fabales</taxon>
        <taxon>Fabaceae</taxon>
        <taxon>Papilionoideae</taxon>
        <taxon>50 kb inversion clade</taxon>
        <taxon>NPAAA clade</taxon>
        <taxon>indigoferoid/millettioid clade</taxon>
        <taxon>Phaseoleae</taxon>
        <taxon>Glycine</taxon>
        <taxon>Glycine subgen. Soja</taxon>
    </lineage>
</organism>
<accession>A0A0B2STR8</accession>
<dbReference type="Proteomes" id="UP000053555">
    <property type="component" value="Unassembled WGS sequence"/>
</dbReference>
<proteinExistence type="predicted"/>
<keyword evidence="1" id="KW-0472">Membrane</keyword>
<protein>
    <submittedName>
        <fullName evidence="2">Uncharacterized protein</fullName>
    </submittedName>
</protein>
<evidence type="ECO:0000313" key="2">
    <source>
        <dbReference type="EMBL" id="KHN47924.1"/>
    </source>
</evidence>
<evidence type="ECO:0000313" key="3">
    <source>
        <dbReference type="EMBL" id="RZB70821.1"/>
    </source>
</evidence>
<keyword evidence="1" id="KW-0812">Transmembrane</keyword>
<keyword evidence="4" id="KW-1185">Reference proteome</keyword>
<gene>
    <name evidence="3" type="ORF">D0Y65_035679</name>
    <name evidence="2" type="ORF">glysoja_047733</name>
</gene>
<evidence type="ECO:0000313" key="4">
    <source>
        <dbReference type="Proteomes" id="UP000289340"/>
    </source>
</evidence>
<keyword evidence="1" id="KW-1133">Transmembrane helix</keyword>
<feature type="transmembrane region" description="Helical" evidence="1">
    <location>
        <begin position="31"/>
        <end position="48"/>
    </location>
</feature>
<evidence type="ECO:0000256" key="1">
    <source>
        <dbReference type="SAM" id="Phobius"/>
    </source>
</evidence>
<reference evidence="3 4" key="2">
    <citation type="submission" date="2018-09" db="EMBL/GenBank/DDBJ databases">
        <title>A high-quality reference genome of wild soybean provides a powerful tool to mine soybean genomes.</title>
        <authorList>
            <person name="Xie M."/>
            <person name="Chung C.Y.L."/>
            <person name="Li M.-W."/>
            <person name="Wong F.-L."/>
            <person name="Chan T.-F."/>
            <person name="Lam H.-M."/>
        </authorList>
    </citation>
    <scope>NUCLEOTIDE SEQUENCE [LARGE SCALE GENOMIC DNA]</scope>
    <source>
        <strain evidence="4">cv. W05</strain>
        <tissue evidence="3">Hypocotyl of etiolated seedlings</tissue>
    </source>
</reference>
<dbReference type="Proteomes" id="UP000289340">
    <property type="component" value="Chromosome 13"/>
</dbReference>
<reference evidence="2" key="1">
    <citation type="submission" date="2014-07" db="EMBL/GenBank/DDBJ databases">
        <title>Identification of a novel salt tolerance gene in wild soybean by whole-genome sequencing.</title>
        <authorList>
            <person name="Lam H.-M."/>
            <person name="Qi X."/>
            <person name="Li M.-W."/>
            <person name="Liu X."/>
            <person name="Xie M."/>
            <person name="Ni M."/>
            <person name="Xu X."/>
        </authorList>
    </citation>
    <scope>NUCLEOTIDE SEQUENCE [LARGE SCALE GENOMIC DNA]</scope>
    <source>
        <tissue evidence="2">Root</tissue>
    </source>
</reference>
<sequence>MPSSPLQHPDVILLPSTPSFSAPFAPNGYRAQDREILCCVLLLVWFGLNLSRSKRENHCCFHRRDGACCWFMIVACGGFTVLVGGGFSSTSW</sequence>
<dbReference type="EMBL" id="QZWG01000013">
    <property type="protein sequence ID" value="RZB70821.1"/>
    <property type="molecule type" value="Genomic_DNA"/>
</dbReference>
<dbReference type="EMBL" id="KN640054">
    <property type="protein sequence ID" value="KHN47924.1"/>
    <property type="molecule type" value="Genomic_DNA"/>
</dbReference>